<dbReference type="CDD" id="cd07067">
    <property type="entry name" value="HP_PGM_like"/>
    <property type="match status" value="1"/>
</dbReference>
<name>A0A120K0P8_9SACH</name>
<comment type="subcellular location">
    <subcellularLocation>
        <location evidence="2">Cytoplasm</location>
    </subcellularLocation>
    <subcellularLocation>
        <location evidence="1">Nucleus</location>
    </subcellularLocation>
</comment>
<dbReference type="GeneID" id="28722310"/>
<feature type="active site" description="Tele-phosphohistidine intermediate" evidence="7">
    <location>
        <position position="24"/>
    </location>
</feature>
<sequence>MTKVIPPYSMNCDGDILRIFIIRHGQTNENVQKILQGHKDTLLNDTGFEQADKLGQYLKDQNISFERVFCSDLKRCQQTINRVLSHFSEQSRPEIELTKELRERFMGEIEGMYLSDAELFAKKHEKASFREFGEKMEDFDVRVSGKLSQIATSSQNLKNVALISHGGTIRQILKHLNLEGSQYQRLIVFNTSVTVVDYHKSTNQFDVKRVGVTNHLGSGEFIVSDTQLR</sequence>
<gene>
    <name evidence="9" type="ORF">AW171_hschr265</name>
</gene>
<dbReference type="PANTHER" id="PTHR46517:SF1">
    <property type="entry name" value="FRUCTOSE-2,6-BISPHOSPHATASE TIGAR"/>
    <property type="match status" value="1"/>
</dbReference>
<keyword evidence="5" id="KW-0378">Hydrolase</keyword>
<feature type="binding site" evidence="8">
    <location>
        <position position="75"/>
    </location>
    <ligand>
        <name>substrate</name>
    </ligand>
</feature>
<accession>A0A120K0P8</accession>
<evidence type="ECO:0000256" key="1">
    <source>
        <dbReference type="ARBA" id="ARBA00004123"/>
    </source>
</evidence>
<dbReference type="InterPro" id="IPR001345">
    <property type="entry name" value="PG/BPGM_mutase_AS"/>
</dbReference>
<dbReference type="PANTHER" id="PTHR46517">
    <property type="entry name" value="FRUCTOSE-2,6-BISPHOSPHATASE TIGAR"/>
    <property type="match status" value="1"/>
</dbReference>
<evidence type="ECO:0000256" key="8">
    <source>
        <dbReference type="PIRSR" id="PIRSR613078-2"/>
    </source>
</evidence>
<dbReference type="Proteomes" id="UP000243052">
    <property type="component" value="Chromosome ii"/>
</dbReference>
<dbReference type="PROSITE" id="PS00175">
    <property type="entry name" value="PG_MUTASE"/>
    <property type="match status" value="1"/>
</dbReference>
<dbReference type="SUPFAM" id="SSF53254">
    <property type="entry name" value="Phosphoglycerate mutase-like"/>
    <property type="match status" value="1"/>
</dbReference>
<organism evidence="9 10">
    <name type="scientific">Eremothecium sinecaudum</name>
    <dbReference type="NCBI Taxonomy" id="45286"/>
    <lineage>
        <taxon>Eukaryota</taxon>
        <taxon>Fungi</taxon>
        <taxon>Dikarya</taxon>
        <taxon>Ascomycota</taxon>
        <taxon>Saccharomycotina</taxon>
        <taxon>Saccharomycetes</taxon>
        <taxon>Saccharomycetales</taxon>
        <taxon>Saccharomycetaceae</taxon>
        <taxon>Eremothecium</taxon>
    </lineage>
</organism>
<feature type="binding site" evidence="8">
    <location>
        <begin position="23"/>
        <end position="30"/>
    </location>
    <ligand>
        <name>substrate</name>
    </ligand>
</feature>
<dbReference type="FunFam" id="3.40.50.1240:FF:000051">
    <property type="entry name" value="Phosphoglycerate mutase"/>
    <property type="match status" value="1"/>
</dbReference>
<dbReference type="InterPro" id="IPR013078">
    <property type="entry name" value="His_Pase_superF_clade-1"/>
</dbReference>
<dbReference type="OrthoDB" id="354304at2759"/>
<evidence type="ECO:0000256" key="3">
    <source>
        <dbReference type="ARBA" id="ARBA00006717"/>
    </source>
</evidence>
<evidence type="ECO:0000256" key="5">
    <source>
        <dbReference type="ARBA" id="ARBA00022801"/>
    </source>
</evidence>
<dbReference type="InterPro" id="IPR051695">
    <property type="entry name" value="Phosphoglycerate_Mutase"/>
</dbReference>
<evidence type="ECO:0000256" key="6">
    <source>
        <dbReference type="ARBA" id="ARBA00023242"/>
    </source>
</evidence>
<dbReference type="EMBL" id="CP014242">
    <property type="protein sequence ID" value="AMD18559.1"/>
    <property type="molecule type" value="Genomic_DNA"/>
</dbReference>
<dbReference type="RefSeq" id="XP_017985555.1">
    <property type="nucleotide sequence ID" value="XM_018130349.1"/>
</dbReference>
<evidence type="ECO:0000256" key="7">
    <source>
        <dbReference type="PIRSR" id="PIRSR613078-1"/>
    </source>
</evidence>
<dbReference type="SMART" id="SM00855">
    <property type="entry name" value="PGAM"/>
    <property type="match status" value="1"/>
</dbReference>
<dbReference type="InterPro" id="IPR029033">
    <property type="entry name" value="His_PPase_superfam"/>
</dbReference>
<evidence type="ECO:0000313" key="10">
    <source>
        <dbReference type="Proteomes" id="UP000243052"/>
    </source>
</evidence>
<evidence type="ECO:0000256" key="4">
    <source>
        <dbReference type="ARBA" id="ARBA00022490"/>
    </source>
</evidence>
<dbReference type="GO" id="GO:0005829">
    <property type="term" value="C:cytosol"/>
    <property type="evidence" value="ECO:0007669"/>
    <property type="project" value="TreeGrafter"/>
</dbReference>
<comment type="similarity">
    <text evidence="3">Belongs to the phosphoglycerate mutase family. BPG-dependent PGAM subfamily.</text>
</comment>
<keyword evidence="10" id="KW-1185">Reference proteome</keyword>
<feature type="active site" description="Proton donor/acceptor" evidence="7">
    <location>
        <position position="103"/>
    </location>
</feature>
<dbReference type="GO" id="GO:0004331">
    <property type="term" value="F:fructose-2,6-bisphosphate 2-phosphatase activity"/>
    <property type="evidence" value="ECO:0007669"/>
    <property type="project" value="TreeGrafter"/>
</dbReference>
<dbReference type="GO" id="GO:0043456">
    <property type="term" value="P:regulation of pentose-phosphate shunt"/>
    <property type="evidence" value="ECO:0007669"/>
    <property type="project" value="TreeGrafter"/>
</dbReference>
<proteinExistence type="inferred from homology"/>
<dbReference type="GO" id="GO:0045820">
    <property type="term" value="P:negative regulation of glycolytic process"/>
    <property type="evidence" value="ECO:0007669"/>
    <property type="project" value="TreeGrafter"/>
</dbReference>
<dbReference type="GO" id="GO:0005634">
    <property type="term" value="C:nucleus"/>
    <property type="evidence" value="ECO:0007669"/>
    <property type="project" value="UniProtKB-SubCell"/>
</dbReference>
<protein>
    <submittedName>
        <fullName evidence="9">HBL343Cp</fullName>
    </submittedName>
</protein>
<keyword evidence="4" id="KW-0963">Cytoplasm</keyword>
<keyword evidence="6" id="KW-0539">Nucleus</keyword>
<dbReference type="Gene3D" id="3.40.50.1240">
    <property type="entry name" value="Phosphoglycerate mutase-like"/>
    <property type="match status" value="1"/>
</dbReference>
<evidence type="ECO:0000256" key="2">
    <source>
        <dbReference type="ARBA" id="ARBA00004496"/>
    </source>
</evidence>
<dbReference type="STRING" id="45286.A0A120K0P8"/>
<dbReference type="AlphaFoldDB" id="A0A120K0P8"/>
<evidence type="ECO:0000313" key="9">
    <source>
        <dbReference type="EMBL" id="AMD18559.1"/>
    </source>
</evidence>
<dbReference type="Pfam" id="PF00300">
    <property type="entry name" value="His_Phos_1"/>
    <property type="match status" value="1"/>
</dbReference>
<reference evidence="9 10" key="1">
    <citation type="submission" date="2016-01" db="EMBL/GenBank/DDBJ databases">
        <title>Genome sequence of the yeast Holleya sinecauda.</title>
        <authorList>
            <person name="Dietrich F.S."/>
        </authorList>
    </citation>
    <scope>NUCLEOTIDE SEQUENCE [LARGE SCALE GENOMIC DNA]</scope>
    <source>
        <strain evidence="9 10">ATCC 58844</strain>
    </source>
</reference>